<dbReference type="Pfam" id="PF12833">
    <property type="entry name" value="HTH_18"/>
    <property type="match status" value="1"/>
</dbReference>
<evidence type="ECO:0000313" key="14">
    <source>
        <dbReference type="Proteomes" id="UP000190890"/>
    </source>
</evidence>
<dbReference type="Gene3D" id="3.40.50.2300">
    <property type="match status" value="1"/>
</dbReference>
<dbReference type="InterPro" id="IPR009057">
    <property type="entry name" value="Homeodomain-like_sf"/>
</dbReference>
<evidence type="ECO:0000256" key="10">
    <source>
        <dbReference type="PROSITE-ProRule" id="PRU00169"/>
    </source>
</evidence>
<evidence type="ECO:0000256" key="8">
    <source>
        <dbReference type="ARBA" id="ARBA00023163"/>
    </source>
</evidence>
<accession>A0A1S8TF41</accession>
<dbReference type="RefSeq" id="WP_077847868.1">
    <property type="nucleotide sequence ID" value="NZ_LZZM01000175.1"/>
</dbReference>
<evidence type="ECO:0000256" key="6">
    <source>
        <dbReference type="ARBA" id="ARBA00023015"/>
    </source>
</evidence>
<keyword evidence="4 10" id="KW-0597">Phosphoprotein</keyword>
<dbReference type="InterPro" id="IPR041522">
    <property type="entry name" value="CdaR_GGDEF"/>
</dbReference>
<dbReference type="GO" id="GO:0003700">
    <property type="term" value="F:DNA-binding transcription factor activity"/>
    <property type="evidence" value="ECO:0007669"/>
    <property type="project" value="InterPro"/>
</dbReference>
<keyword evidence="5" id="KW-0902">Two-component regulatory system</keyword>
<feature type="modified residue" description="4-aspartylphosphate" evidence="10">
    <location>
        <position position="55"/>
    </location>
</feature>
<dbReference type="Proteomes" id="UP000190890">
    <property type="component" value="Unassembled WGS sequence"/>
</dbReference>
<dbReference type="InterPro" id="IPR051552">
    <property type="entry name" value="HptR"/>
</dbReference>
<dbReference type="InterPro" id="IPR018060">
    <property type="entry name" value="HTH_AraC"/>
</dbReference>
<reference evidence="13 14" key="1">
    <citation type="submission" date="2016-05" db="EMBL/GenBank/DDBJ databases">
        <title>Microbial solvent formation.</title>
        <authorList>
            <person name="Poehlein A."/>
            <person name="Montoya Solano J.D."/>
            <person name="Flitsch S."/>
            <person name="Krabben P."/>
            <person name="Duerre P."/>
            <person name="Daniel R."/>
        </authorList>
    </citation>
    <scope>NUCLEOTIDE SEQUENCE [LARGE SCALE GENOMIC DNA]</scope>
    <source>
        <strain evidence="13 14">DSM 2619</strain>
    </source>
</reference>
<dbReference type="PANTHER" id="PTHR42713:SF3">
    <property type="entry name" value="TRANSCRIPTIONAL REGULATORY PROTEIN HPTR"/>
    <property type="match status" value="1"/>
</dbReference>
<comment type="function">
    <text evidence="9">May play the central regulatory role in sporulation. It may be an element of the effector pathway responsible for the activation of sporulation genes in response to nutritional stress. Spo0A may act in concert with spo0H (a sigma factor) to control the expression of some genes that are critical to the sporulation process.</text>
</comment>
<keyword evidence="6" id="KW-0805">Transcription regulation</keyword>
<dbReference type="SMART" id="SM00342">
    <property type="entry name" value="HTH_ARAC"/>
    <property type="match status" value="1"/>
</dbReference>
<dbReference type="PROSITE" id="PS01124">
    <property type="entry name" value="HTH_ARAC_FAMILY_2"/>
    <property type="match status" value="1"/>
</dbReference>
<keyword evidence="7" id="KW-0238">DNA-binding</keyword>
<comment type="subcellular location">
    <subcellularLocation>
        <location evidence="1">Cytoplasm</location>
    </subcellularLocation>
</comment>
<dbReference type="GO" id="GO:0043565">
    <property type="term" value="F:sequence-specific DNA binding"/>
    <property type="evidence" value="ECO:0007669"/>
    <property type="project" value="InterPro"/>
</dbReference>
<keyword evidence="3" id="KW-0963">Cytoplasm</keyword>
<keyword evidence="14" id="KW-1185">Reference proteome</keyword>
<dbReference type="InterPro" id="IPR020449">
    <property type="entry name" value="Tscrpt_reg_AraC-type_HTH"/>
</dbReference>
<dbReference type="AlphaFoldDB" id="A0A1S8TF41"/>
<sequence length="529" mass="62224">MFKLLLVEDEEKIRKSIKNVIDWKALEVEICGEASNGYEALKLASTETPDIVLTDIKMPIMDGLQLIEKLNKEFPRIKFIIMSGYDDFDYIQRAIKLGVFDYLLKPSGAKEIQNVVEKAKRHLLEEREREINLQNLINQSKENIFLMKEKYLNKLIISKGRQTEISGEKLELYNINFRKPFVTVVLIRIIDLHCINDSSDIELIKLSVKNIIEKKLLRNYNCEVFENLDDIVIIINTRNLVEKGNLLTIFKDIKETFERQFNHGICFGIGRSYENLRNIRLSYDEAVNDMEEKLLLSNDFIELYQEILEEDMFTNIYILEKEILSCIKSGSKEMLVTKFNQYFNILNEACISKDVVIKSVLGLIFSLYQLCIERNINIDEIFGINCPILNEMQKPMSMNRRKEILIDISKKIYISIVSQKSIGKILKNAIEFIECNYYKDLSRKIVAQEVYITPSYLSFLFKKEMNTSFIDYLHSIRIERACELLKDIKYKTYDVAVRVGYSDEKYFFKVFKKYKGITPMQYRNNFLNT</sequence>
<dbReference type="PANTHER" id="PTHR42713">
    <property type="entry name" value="HISTIDINE KINASE-RELATED"/>
    <property type="match status" value="1"/>
</dbReference>
<protein>
    <recommendedName>
        <fullName evidence="2">Stage 0 sporulation protein A homolog</fullName>
    </recommendedName>
</protein>
<evidence type="ECO:0000256" key="9">
    <source>
        <dbReference type="ARBA" id="ARBA00024867"/>
    </source>
</evidence>
<feature type="domain" description="Response regulatory" evidence="12">
    <location>
        <begin position="3"/>
        <end position="120"/>
    </location>
</feature>
<evidence type="ECO:0000256" key="1">
    <source>
        <dbReference type="ARBA" id="ARBA00004496"/>
    </source>
</evidence>
<dbReference type="PRINTS" id="PR00032">
    <property type="entry name" value="HTHARAC"/>
</dbReference>
<dbReference type="InterPro" id="IPR001789">
    <property type="entry name" value="Sig_transdc_resp-reg_receiver"/>
</dbReference>
<evidence type="ECO:0000313" key="13">
    <source>
        <dbReference type="EMBL" id="OOM76271.1"/>
    </source>
</evidence>
<dbReference type="CDD" id="cd17536">
    <property type="entry name" value="REC_YesN-like"/>
    <property type="match status" value="1"/>
</dbReference>
<dbReference type="Pfam" id="PF17853">
    <property type="entry name" value="GGDEF_2"/>
    <property type="match status" value="1"/>
</dbReference>
<evidence type="ECO:0000259" key="11">
    <source>
        <dbReference type="PROSITE" id="PS01124"/>
    </source>
</evidence>
<feature type="domain" description="HTH araC/xylS-type" evidence="11">
    <location>
        <begin position="427"/>
        <end position="525"/>
    </location>
</feature>
<evidence type="ECO:0000256" key="2">
    <source>
        <dbReference type="ARBA" id="ARBA00018672"/>
    </source>
</evidence>
<evidence type="ECO:0000259" key="12">
    <source>
        <dbReference type="PROSITE" id="PS50110"/>
    </source>
</evidence>
<dbReference type="EMBL" id="LZZM01000175">
    <property type="protein sequence ID" value="OOM76271.1"/>
    <property type="molecule type" value="Genomic_DNA"/>
</dbReference>
<dbReference type="STRING" id="29367.CLPUN_27720"/>
<dbReference type="Gene3D" id="1.10.10.60">
    <property type="entry name" value="Homeodomain-like"/>
    <property type="match status" value="2"/>
</dbReference>
<organism evidence="13 14">
    <name type="scientific">Clostridium puniceum</name>
    <dbReference type="NCBI Taxonomy" id="29367"/>
    <lineage>
        <taxon>Bacteria</taxon>
        <taxon>Bacillati</taxon>
        <taxon>Bacillota</taxon>
        <taxon>Clostridia</taxon>
        <taxon>Eubacteriales</taxon>
        <taxon>Clostridiaceae</taxon>
        <taxon>Clostridium</taxon>
    </lineage>
</organism>
<evidence type="ECO:0000256" key="4">
    <source>
        <dbReference type="ARBA" id="ARBA00022553"/>
    </source>
</evidence>
<dbReference type="InterPro" id="IPR011006">
    <property type="entry name" value="CheY-like_superfamily"/>
</dbReference>
<evidence type="ECO:0000256" key="5">
    <source>
        <dbReference type="ARBA" id="ARBA00023012"/>
    </source>
</evidence>
<name>A0A1S8TF41_9CLOT</name>
<dbReference type="SUPFAM" id="SSF46689">
    <property type="entry name" value="Homeodomain-like"/>
    <property type="match status" value="2"/>
</dbReference>
<dbReference type="GO" id="GO:0000160">
    <property type="term" value="P:phosphorelay signal transduction system"/>
    <property type="evidence" value="ECO:0007669"/>
    <property type="project" value="UniProtKB-KW"/>
</dbReference>
<dbReference type="SUPFAM" id="SSF52172">
    <property type="entry name" value="CheY-like"/>
    <property type="match status" value="1"/>
</dbReference>
<evidence type="ECO:0000256" key="3">
    <source>
        <dbReference type="ARBA" id="ARBA00022490"/>
    </source>
</evidence>
<dbReference type="SMART" id="SM00448">
    <property type="entry name" value="REC"/>
    <property type="match status" value="1"/>
</dbReference>
<evidence type="ECO:0000256" key="7">
    <source>
        <dbReference type="ARBA" id="ARBA00023125"/>
    </source>
</evidence>
<proteinExistence type="predicted"/>
<keyword evidence="8" id="KW-0804">Transcription</keyword>
<dbReference type="Pfam" id="PF00072">
    <property type="entry name" value="Response_reg"/>
    <property type="match status" value="1"/>
</dbReference>
<gene>
    <name evidence="13" type="ORF">CLPUN_27720</name>
</gene>
<comment type="caution">
    <text evidence="13">The sequence shown here is derived from an EMBL/GenBank/DDBJ whole genome shotgun (WGS) entry which is preliminary data.</text>
</comment>
<dbReference type="GO" id="GO:0005737">
    <property type="term" value="C:cytoplasm"/>
    <property type="evidence" value="ECO:0007669"/>
    <property type="project" value="UniProtKB-SubCell"/>
</dbReference>
<dbReference type="PROSITE" id="PS50110">
    <property type="entry name" value="RESPONSE_REGULATORY"/>
    <property type="match status" value="1"/>
</dbReference>
<dbReference type="OrthoDB" id="384217at2"/>